<reference evidence="3" key="1">
    <citation type="journal article" date="2023" name="Insect Mol. Biol.">
        <title>Genome sequencing provides insights into the evolution of gene families encoding plant cell wall-degrading enzymes in longhorned beetles.</title>
        <authorList>
            <person name="Shin N.R."/>
            <person name="Okamura Y."/>
            <person name="Kirsch R."/>
            <person name="Pauchet Y."/>
        </authorList>
    </citation>
    <scope>NUCLEOTIDE SEQUENCE</scope>
    <source>
        <strain evidence="3">MMC_N1</strain>
    </source>
</reference>
<evidence type="ECO:0000313" key="3">
    <source>
        <dbReference type="EMBL" id="KAJ8977936.1"/>
    </source>
</evidence>
<dbReference type="InterPro" id="IPR002656">
    <property type="entry name" value="Acyl_transf_3_dom"/>
</dbReference>
<dbReference type="PANTHER" id="PTHR11161:SF0">
    <property type="entry name" value="O-ACYLTRANSFERASE LIKE PROTEIN"/>
    <property type="match status" value="1"/>
</dbReference>
<dbReference type="InterPro" id="IPR006621">
    <property type="entry name" value="Nose-resist-to-fluoxetine_N"/>
</dbReference>
<proteinExistence type="predicted"/>
<sequence length="531" mass="61820">MIMQTGEMETNRKDVKRKSVKLTMKQGLLMNQILSVYALENAQNEACRNHTKEFKNDLRTLEPWALKMFDSSSKLQAGILLGNMMDFGSFSQCLQIYKNTEFGPIYGKHCLLKIKPSIQLIRTILKFRNITDKRFEKVYTTVETSELAWSVCVPHTCPREDILRHFNKSISDMAEGLEITVGLDNHYCNTIVNQPVMGLKQYIVLNLKKNYENRSEKGVTFFAWAEVINQLEELDCIYPIWYLSNDIIFYFLSPVILYPLWKWPTFGYLNTSLLFVLATAASFYYAWINKYNGEILPITNQLLTTKYFTDYYLVPHLRAAPYILGLAFGYVIFQTRNRKIKINKWFNISMWSISLAVMLATVIGSRNFYLENHEYNRLEATCYLVFSRPAWTLGVMWIMWSCMHGYGGNVRKNLGLMYLNRNIHKIRWIEGIVNEVMSASVFQVLGRITYAIFLIHSPVQLYKNGSAKAPLTFSNVNVVRRNPTSNNPKDSGQVNEDTKKLNLLFRSIYFEIFALDDFKLLFEIMEALRHA</sequence>
<gene>
    <name evidence="3" type="ORF">NQ317_017404</name>
</gene>
<feature type="transmembrane region" description="Helical" evidence="1">
    <location>
        <begin position="345"/>
        <end position="369"/>
    </location>
</feature>
<evidence type="ECO:0000259" key="2">
    <source>
        <dbReference type="SMART" id="SM00703"/>
    </source>
</evidence>
<dbReference type="Pfam" id="PF20146">
    <property type="entry name" value="NRF"/>
    <property type="match status" value="1"/>
</dbReference>
<dbReference type="EMBL" id="JAPWTJ010000490">
    <property type="protein sequence ID" value="KAJ8977936.1"/>
    <property type="molecule type" value="Genomic_DNA"/>
</dbReference>
<feature type="transmembrane region" description="Helical" evidence="1">
    <location>
        <begin position="389"/>
        <end position="407"/>
    </location>
</feature>
<feature type="transmembrane region" description="Helical" evidence="1">
    <location>
        <begin position="240"/>
        <end position="261"/>
    </location>
</feature>
<feature type="domain" description="Nose resistant-to-fluoxetine protein N-terminal" evidence="2">
    <location>
        <begin position="44"/>
        <end position="186"/>
    </location>
</feature>
<evidence type="ECO:0000256" key="1">
    <source>
        <dbReference type="SAM" id="Phobius"/>
    </source>
</evidence>
<protein>
    <recommendedName>
        <fullName evidence="2">Nose resistant-to-fluoxetine protein N-terminal domain-containing protein</fullName>
    </recommendedName>
</protein>
<keyword evidence="1" id="KW-1133">Transmembrane helix</keyword>
<keyword evidence="1" id="KW-0812">Transmembrane</keyword>
<accession>A0ABQ9JJ71</accession>
<name>A0ABQ9JJ71_9CUCU</name>
<comment type="caution">
    <text evidence="3">The sequence shown here is derived from an EMBL/GenBank/DDBJ whole genome shotgun (WGS) entry which is preliminary data.</text>
</comment>
<dbReference type="Proteomes" id="UP001162164">
    <property type="component" value="Unassembled WGS sequence"/>
</dbReference>
<keyword evidence="1" id="KW-0472">Membrane</keyword>
<dbReference type="SMART" id="SM00703">
    <property type="entry name" value="NRF"/>
    <property type="match status" value="1"/>
</dbReference>
<dbReference type="Pfam" id="PF01757">
    <property type="entry name" value="Acyl_transf_3"/>
    <property type="match status" value="1"/>
</dbReference>
<dbReference type="PANTHER" id="PTHR11161">
    <property type="entry name" value="O-ACYLTRANSFERASE"/>
    <property type="match status" value="1"/>
</dbReference>
<organism evidence="3 4">
    <name type="scientific">Molorchus minor</name>
    <dbReference type="NCBI Taxonomy" id="1323400"/>
    <lineage>
        <taxon>Eukaryota</taxon>
        <taxon>Metazoa</taxon>
        <taxon>Ecdysozoa</taxon>
        <taxon>Arthropoda</taxon>
        <taxon>Hexapoda</taxon>
        <taxon>Insecta</taxon>
        <taxon>Pterygota</taxon>
        <taxon>Neoptera</taxon>
        <taxon>Endopterygota</taxon>
        <taxon>Coleoptera</taxon>
        <taxon>Polyphaga</taxon>
        <taxon>Cucujiformia</taxon>
        <taxon>Chrysomeloidea</taxon>
        <taxon>Cerambycidae</taxon>
        <taxon>Lamiinae</taxon>
        <taxon>Monochamini</taxon>
        <taxon>Molorchus</taxon>
    </lineage>
</organism>
<evidence type="ECO:0000313" key="4">
    <source>
        <dbReference type="Proteomes" id="UP001162164"/>
    </source>
</evidence>
<keyword evidence="4" id="KW-1185">Reference proteome</keyword>
<feature type="transmembrane region" description="Helical" evidence="1">
    <location>
        <begin position="268"/>
        <end position="287"/>
    </location>
</feature>
<feature type="transmembrane region" description="Helical" evidence="1">
    <location>
        <begin position="312"/>
        <end position="333"/>
    </location>
</feature>
<dbReference type="InterPro" id="IPR052728">
    <property type="entry name" value="O2_lipid_transport_reg"/>
</dbReference>